<reference evidence="1 2" key="1">
    <citation type="journal article" date="2022" name="Hortic Res">
        <title>A haplotype resolved chromosomal level avocado genome allows analysis of novel avocado genes.</title>
        <authorList>
            <person name="Nath O."/>
            <person name="Fletcher S.J."/>
            <person name="Hayward A."/>
            <person name="Shaw L.M."/>
            <person name="Masouleh A.K."/>
            <person name="Furtado A."/>
            <person name="Henry R.J."/>
            <person name="Mitter N."/>
        </authorList>
    </citation>
    <scope>NUCLEOTIDE SEQUENCE [LARGE SCALE GENOMIC DNA]</scope>
    <source>
        <strain evidence="2">cv. Hass</strain>
    </source>
</reference>
<evidence type="ECO:0000313" key="1">
    <source>
        <dbReference type="EMBL" id="KAJ8622397.1"/>
    </source>
</evidence>
<accession>A0ACC2KNM6</accession>
<dbReference type="Proteomes" id="UP001234297">
    <property type="component" value="Chromosome 10"/>
</dbReference>
<name>A0ACC2KNM6_PERAE</name>
<comment type="caution">
    <text evidence="1">The sequence shown here is derived from an EMBL/GenBank/DDBJ whole genome shotgun (WGS) entry which is preliminary data.</text>
</comment>
<keyword evidence="2" id="KW-1185">Reference proteome</keyword>
<dbReference type="EMBL" id="CM056818">
    <property type="protein sequence ID" value="KAJ8622397.1"/>
    <property type="molecule type" value="Genomic_DNA"/>
</dbReference>
<proteinExistence type="predicted"/>
<gene>
    <name evidence="1" type="ORF">MRB53_030926</name>
</gene>
<organism evidence="1 2">
    <name type="scientific">Persea americana</name>
    <name type="common">Avocado</name>
    <dbReference type="NCBI Taxonomy" id="3435"/>
    <lineage>
        <taxon>Eukaryota</taxon>
        <taxon>Viridiplantae</taxon>
        <taxon>Streptophyta</taxon>
        <taxon>Embryophyta</taxon>
        <taxon>Tracheophyta</taxon>
        <taxon>Spermatophyta</taxon>
        <taxon>Magnoliopsida</taxon>
        <taxon>Magnoliidae</taxon>
        <taxon>Laurales</taxon>
        <taxon>Lauraceae</taxon>
        <taxon>Persea</taxon>
    </lineage>
</organism>
<protein>
    <submittedName>
        <fullName evidence="1">Uncharacterized protein</fullName>
    </submittedName>
</protein>
<evidence type="ECO:0000313" key="2">
    <source>
        <dbReference type="Proteomes" id="UP001234297"/>
    </source>
</evidence>
<sequence>MKTQLQELERRLFDDNDDEEEDVRNSSVVSALTTSEWSETMQNLVTPKPLPTSPATSSFSSSTVTSSCPSQATPNSSYKQLLMESAAVISEGKIEIATSIIAGLKRASNALAGDLEPRRSWGCQGASKSTGCEMGW</sequence>